<gene>
    <name evidence="1" type="ORF">NBR_LOCUS16413</name>
</gene>
<name>A0A0N4YHR0_NIPBR</name>
<keyword evidence="2" id="KW-1185">Reference proteome</keyword>
<reference evidence="3" key="1">
    <citation type="submission" date="2017-02" db="UniProtKB">
        <authorList>
            <consortium name="WormBaseParasite"/>
        </authorList>
    </citation>
    <scope>IDENTIFICATION</scope>
</reference>
<organism evidence="3">
    <name type="scientific">Nippostrongylus brasiliensis</name>
    <name type="common">Rat hookworm</name>
    <dbReference type="NCBI Taxonomy" id="27835"/>
    <lineage>
        <taxon>Eukaryota</taxon>
        <taxon>Metazoa</taxon>
        <taxon>Ecdysozoa</taxon>
        <taxon>Nematoda</taxon>
        <taxon>Chromadorea</taxon>
        <taxon>Rhabditida</taxon>
        <taxon>Rhabditina</taxon>
        <taxon>Rhabditomorpha</taxon>
        <taxon>Strongyloidea</taxon>
        <taxon>Heligmosomidae</taxon>
        <taxon>Nippostrongylus</taxon>
    </lineage>
</organism>
<evidence type="ECO:0000313" key="3">
    <source>
        <dbReference type="WBParaSite" id="NBR_0001641201-mRNA-1"/>
    </source>
</evidence>
<evidence type="ECO:0000313" key="1">
    <source>
        <dbReference type="EMBL" id="VDL80008.1"/>
    </source>
</evidence>
<dbReference type="EMBL" id="UYSL01022188">
    <property type="protein sequence ID" value="VDL80008.1"/>
    <property type="molecule type" value="Genomic_DNA"/>
</dbReference>
<evidence type="ECO:0000313" key="2">
    <source>
        <dbReference type="Proteomes" id="UP000271162"/>
    </source>
</evidence>
<dbReference type="AlphaFoldDB" id="A0A0N4YHR0"/>
<proteinExistence type="predicted"/>
<protein>
    <submittedName>
        <fullName evidence="1 3">Uncharacterized protein</fullName>
    </submittedName>
</protein>
<dbReference type="WBParaSite" id="NBR_0001641201-mRNA-1">
    <property type="protein sequence ID" value="NBR_0001641201-mRNA-1"/>
    <property type="gene ID" value="NBR_0001641201"/>
</dbReference>
<sequence length="51" mass="5452">MPSGHTSTTVSRIPISAVLHRLDTVLPVSDDDGRTNSIFSENVDSLLSTVI</sequence>
<accession>A0A0N4YHR0</accession>
<reference evidence="1 2" key="2">
    <citation type="submission" date="2018-11" db="EMBL/GenBank/DDBJ databases">
        <authorList>
            <consortium name="Pathogen Informatics"/>
        </authorList>
    </citation>
    <scope>NUCLEOTIDE SEQUENCE [LARGE SCALE GENOMIC DNA]</scope>
</reference>
<dbReference type="Proteomes" id="UP000271162">
    <property type="component" value="Unassembled WGS sequence"/>
</dbReference>